<proteinExistence type="predicted"/>
<reference evidence="5" key="1">
    <citation type="submission" date="2017-09" db="EMBL/GenBank/DDBJ databases">
        <title>The Reconstruction of 2,631 Draft Metagenome-Assembled Genomes from the Global Oceans.</title>
        <authorList>
            <person name="Tully B.J."/>
            <person name="Graham E.D."/>
            <person name="Heidelberg J.F."/>
        </authorList>
    </citation>
    <scope>NUCLEOTIDE SEQUENCE [LARGE SCALE GENOMIC DNA]</scope>
</reference>
<evidence type="ECO:0000313" key="5">
    <source>
        <dbReference type="Proteomes" id="UP000226525"/>
    </source>
</evidence>
<dbReference type="PANTHER" id="PTHR16026:SF0">
    <property type="entry name" value="CARTILAGE ACIDIC PROTEIN 1"/>
    <property type="match status" value="1"/>
</dbReference>
<protein>
    <recommendedName>
        <fullName evidence="3">ASPIC/UnbV domain-containing protein</fullName>
    </recommendedName>
</protein>
<dbReference type="EMBL" id="NZEX01000125">
    <property type="protein sequence ID" value="MAH63957.1"/>
    <property type="molecule type" value="Genomic_DNA"/>
</dbReference>
<evidence type="ECO:0000256" key="1">
    <source>
        <dbReference type="ARBA" id="ARBA00022729"/>
    </source>
</evidence>
<dbReference type="InterPro" id="IPR027039">
    <property type="entry name" value="Crtac1"/>
</dbReference>
<dbReference type="AlphaFoldDB" id="A0A2D6YL82"/>
<gene>
    <name evidence="4" type="ORF">CMN54_11030</name>
</gene>
<keyword evidence="1 2" id="KW-0732">Signal</keyword>
<accession>A0A2D6YL82</accession>
<feature type="domain" description="ASPIC/UnbV" evidence="3">
    <location>
        <begin position="404"/>
        <end position="463"/>
    </location>
</feature>
<dbReference type="InterPro" id="IPR028994">
    <property type="entry name" value="Integrin_alpha_N"/>
</dbReference>
<name>A0A2D6YL82_9DELT</name>
<dbReference type="SUPFAM" id="SSF69318">
    <property type="entry name" value="Integrin alpha N-terminal domain"/>
    <property type="match status" value="1"/>
</dbReference>
<evidence type="ECO:0000259" key="3">
    <source>
        <dbReference type="Pfam" id="PF07593"/>
    </source>
</evidence>
<dbReference type="Pfam" id="PF07593">
    <property type="entry name" value="UnbV_ASPIC"/>
    <property type="match status" value="1"/>
</dbReference>
<organism evidence="4 5">
    <name type="scientific">SAR324 cluster bacterium</name>
    <dbReference type="NCBI Taxonomy" id="2024889"/>
    <lineage>
        <taxon>Bacteria</taxon>
        <taxon>Deltaproteobacteria</taxon>
        <taxon>SAR324 cluster</taxon>
    </lineage>
</organism>
<feature type="chain" id="PRO_5014932800" description="ASPIC/UnbV domain-containing protein" evidence="2">
    <location>
        <begin position="23"/>
        <end position="476"/>
    </location>
</feature>
<dbReference type="Pfam" id="PF13517">
    <property type="entry name" value="FG-GAP_3"/>
    <property type="match status" value="2"/>
</dbReference>
<dbReference type="PANTHER" id="PTHR16026">
    <property type="entry name" value="CARTILAGE ACIDIC PROTEIN 1"/>
    <property type="match status" value="1"/>
</dbReference>
<evidence type="ECO:0000313" key="4">
    <source>
        <dbReference type="EMBL" id="MAH63957.1"/>
    </source>
</evidence>
<feature type="signal peptide" evidence="2">
    <location>
        <begin position="1"/>
        <end position="22"/>
    </location>
</feature>
<sequence length="476" mass="53026">MKRKIIFLSTLYLMYGASNVMGDFFTNISDKISENKPRLSYGISVTDINKDGADEFIVTGFGYPNLALKYESGQLINVVNESIFQDSTRSSIGVAACDIDGDGYEEIYVLNTDTYSGEKKYTDRLLDMDNKLFDLFELARNQFYLNLTAGRSVICVDRKGNGDFGFYVANYGGPTRFYEMRDNIIVDVAEDLNVNRVTGGRAVVSGQIVSNQVDIFAANERGPNFLYKNDEGSFVDIALEFNLQDVFQNGRGTSLADVLYRGRLDIVTSNWEGFHRIFTFNNNSFADIATLEFREPSKIRTTIVADFDNDGYDEIFLNNIGEPNKLFKILEGGNLQPIQITEGLESTGLGTGAAVADIDNDGVLELLIAHGESAPEPLSMYKADIAGKSRFVRIRPLNFNNAPARGATVVLNTNLRQHAKTIDSGSGYLCQMEPVAHFGLRKGEIVENIIVRWTNGENDTFRLGLMNKTYVFKQNP</sequence>
<dbReference type="Proteomes" id="UP000226525">
    <property type="component" value="Unassembled WGS sequence"/>
</dbReference>
<evidence type="ECO:0000256" key="2">
    <source>
        <dbReference type="SAM" id="SignalP"/>
    </source>
</evidence>
<comment type="caution">
    <text evidence="4">The sequence shown here is derived from an EMBL/GenBank/DDBJ whole genome shotgun (WGS) entry which is preliminary data.</text>
</comment>
<dbReference type="InterPro" id="IPR011519">
    <property type="entry name" value="UnbV_ASPIC"/>
</dbReference>
<dbReference type="InterPro" id="IPR013517">
    <property type="entry name" value="FG-GAP"/>
</dbReference>
<dbReference type="Gene3D" id="2.130.10.130">
    <property type="entry name" value="Integrin alpha, N-terminal"/>
    <property type="match status" value="2"/>
</dbReference>